<evidence type="ECO:0000256" key="1">
    <source>
        <dbReference type="SAM" id="MobiDB-lite"/>
    </source>
</evidence>
<dbReference type="AlphaFoldDB" id="A0A5A8CTQ1"/>
<dbReference type="EMBL" id="VLTM01000002">
    <property type="protein sequence ID" value="KAA0168558.1"/>
    <property type="molecule type" value="Genomic_DNA"/>
</dbReference>
<evidence type="ECO:0000313" key="7">
    <source>
        <dbReference type="EMBL" id="KAA0177827.1"/>
    </source>
</evidence>
<evidence type="ECO:0000313" key="11">
    <source>
        <dbReference type="Proteomes" id="UP000325113"/>
    </source>
</evidence>
<feature type="region of interest" description="Disordered" evidence="1">
    <location>
        <begin position="352"/>
        <end position="383"/>
    </location>
</feature>
<gene>
    <name evidence="7" type="ORF">FNF27_00998</name>
    <name evidence="6" type="ORF">FNF28_00926</name>
    <name evidence="4" type="ORF">FNF29_01244</name>
    <name evidence="5" type="ORF">FNF31_00438</name>
</gene>
<evidence type="ECO:0000313" key="10">
    <source>
        <dbReference type="Proteomes" id="UP000324907"/>
    </source>
</evidence>
<keyword evidence="3" id="KW-0732">Signal</keyword>
<evidence type="ECO:0000313" key="9">
    <source>
        <dbReference type="Proteomes" id="UP000323011"/>
    </source>
</evidence>
<keyword evidence="2" id="KW-0472">Membrane</keyword>
<feature type="transmembrane region" description="Helical" evidence="2">
    <location>
        <begin position="249"/>
        <end position="275"/>
    </location>
</feature>
<dbReference type="EMBL" id="VLTO01000003">
    <property type="protein sequence ID" value="KAA0177827.1"/>
    <property type="molecule type" value="Genomic_DNA"/>
</dbReference>
<protein>
    <submittedName>
        <fullName evidence="4">Uncharacterized protein</fullName>
    </submittedName>
</protein>
<sequence>MGVGGWAVVLAAVALSGRAQGNDAAAQCCAGDCAVQDVSVEDGPRFDLSQACPSSGSDTPALRGEDAEGTTFEVNICPNCTTLCAPVGEPSAFGAVVQSVGQAPASGGPMCKHPYTKEPINCTRPCAVVATWPLAQVFTVTDAGSSAPVGFVIDFAPTPASPSGTFALECDSARLVQSWLPKQPVLPDPARPPPHAGTPGFRVSVTTLCDILAEEPFVSNVSKPNASDPCSIAIEVRSVAGCAELELDVAWFMFMVAAFATVAVVLVSSALRLGLTGECGFMEPPKTVSTVLSVVWAAMAAARDLVCVFFLRPFMPSMERRRAEAVQVLVAAGTVCCGACGARCARRALCQPHEPDSREDGEGELDDQLTMPDGDGNGYYSLG</sequence>
<name>A0A5A8CTQ1_CAFRO</name>
<dbReference type="EMBL" id="VLTL01000008">
    <property type="protein sequence ID" value="KAA0171159.1"/>
    <property type="molecule type" value="Genomic_DNA"/>
</dbReference>
<evidence type="ECO:0000313" key="4">
    <source>
        <dbReference type="EMBL" id="KAA0156453.1"/>
    </source>
</evidence>
<accession>A0A5A8CTQ1</accession>
<reference evidence="8 9" key="1">
    <citation type="submission" date="2019-07" db="EMBL/GenBank/DDBJ databases">
        <title>Genomes of Cafeteria roenbergensis.</title>
        <authorList>
            <person name="Fischer M.G."/>
            <person name="Hackl T."/>
            <person name="Roman M."/>
        </authorList>
    </citation>
    <scope>NUCLEOTIDE SEQUENCE [LARGE SCALE GENOMIC DNA]</scope>
    <source>
        <strain evidence="4 9">BVI</strain>
        <strain evidence="5 11">Cflag</strain>
        <strain evidence="7 8">E4-10P</strain>
        <strain evidence="6 10">RCC970-E3</strain>
    </source>
</reference>
<comment type="caution">
    <text evidence="4">The sequence shown here is derived from an EMBL/GenBank/DDBJ whole genome shotgun (WGS) entry which is preliminary data.</text>
</comment>
<feature type="transmembrane region" description="Helical" evidence="2">
    <location>
        <begin position="287"/>
        <end position="311"/>
    </location>
</feature>
<keyword evidence="9" id="KW-1185">Reference proteome</keyword>
<dbReference type="Proteomes" id="UP000323011">
    <property type="component" value="Unassembled WGS sequence"/>
</dbReference>
<feature type="signal peptide" evidence="3">
    <location>
        <begin position="1"/>
        <end position="21"/>
    </location>
</feature>
<dbReference type="Proteomes" id="UP000324907">
    <property type="component" value="Unassembled WGS sequence"/>
</dbReference>
<organism evidence="4 9">
    <name type="scientific">Cafeteria roenbergensis</name>
    <name type="common">Marine flagellate</name>
    <dbReference type="NCBI Taxonomy" id="33653"/>
    <lineage>
        <taxon>Eukaryota</taxon>
        <taxon>Sar</taxon>
        <taxon>Stramenopiles</taxon>
        <taxon>Bigyra</taxon>
        <taxon>Opalozoa</taxon>
        <taxon>Bicosoecida</taxon>
        <taxon>Cafeteriaceae</taxon>
        <taxon>Cafeteria</taxon>
    </lineage>
</organism>
<evidence type="ECO:0000313" key="5">
    <source>
        <dbReference type="EMBL" id="KAA0168558.1"/>
    </source>
</evidence>
<evidence type="ECO:0000313" key="8">
    <source>
        <dbReference type="Proteomes" id="UP000322899"/>
    </source>
</evidence>
<feature type="chain" id="PRO_5036136776" evidence="3">
    <location>
        <begin position="22"/>
        <end position="383"/>
    </location>
</feature>
<proteinExistence type="predicted"/>
<keyword evidence="2" id="KW-1133">Transmembrane helix</keyword>
<dbReference type="Proteomes" id="UP000325113">
    <property type="component" value="Unassembled WGS sequence"/>
</dbReference>
<evidence type="ECO:0000313" key="6">
    <source>
        <dbReference type="EMBL" id="KAA0171159.1"/>
    </source>
</evidence>
<evidence type="ECO:0000256" key="3">
    <source>
        <dbReference type="SAM" id="SignalP"/>
    </source>
</evidence>
<dbReference type="Proteomes" id="UP000322899">
    <property type="component" value="Unassembled WGS sequence"/>
</dbReference>
<keyword evidence="2" id="KW-0812">Transmembrane</keyword>
<evidence type="ECO:0000256" key="2">
    <source>
        <dbReference type="SAM" id="Phobius"/>
    </source>
</evidence>
<dbReference type="EMBL" id="VLTN01000004">
    <property type="protein sequence ID" value="KAA0156453.1"/>
    <property type="molecule type" value="Genomic_DNA"/>
</dbReference>